<evidence type="ECO:0000313" key="4">
    <source>
        <dbReference type="RefSeq" id="XP_022715463.1"/>
    </source>
</evidence>
<dbReference type="InterPro" id="IPR029044">
    <property type="entry name" value="Nucleotide-diphossugar_trans"/>
</dbReference>
<protein>
    <submittedName>
        <fullName evidence="4">Uncharacterized protein At4g19900-like isoform X1</fullName>
    </submittedName>
</protein>
<feature type="region of interest" description="Disordered" evidence="1">
    <location>
        <begin position="293"/>
        <end position="342"/>
    </location>
</feature>
<dbReference type="InterPro" id="IPR007577">
    <property type="entry name" value="GlycoTrfase_DXD_sugar-bd_CS"/>
</dbReference>
<dbReference type="Pfam" id="PF04488">
    <property type="entry name" value="Gly_transf_sug"/>
    <property type="match status" value="1"/>
</dbReference>
<gene>
    <name evidence="4" type="primary">LOC111274811</name>
</gene>
<dbReference type="AlphaFoldDB" id="A0A6P5WHM4"/>
<dbReference type="PANTHER" id="PTHR47213:SF1">
    <property type="entry name" value="OS07G0567300 PROTEIN"/>
    <property type="match status" value="1"/>
</dbReference>
<dbReference type="OrthoDB" id="409543at2759"/>
<dbReference type="KEGG" id="dzi:111274811"/>
<dbReference type="PANTHER" id="PTHR47213">
    <property type="entry name" value="OS07G0567300 PROTEIN"/>
    <property type="match status" value="1"/>
</dbReference>
<dbReference type="Proteomes" id="UP000515121">
    <property type="component" value="Unplaced"/>
</dbReference>
<dbReference type="GeneID" id="111274811"/>
<dbReference type="RefSeq" id="XP_022715463.1">
    <property type="nucleotide sequence ID" value="XM_022859728.1"/>
</dbReference>
<reference evidence="4" key="1">
    <citation type="submission" date="2025-08" db="UniProtKB">
        <authorList>
            <consortium name="RefSeq"/>
        </authorList>
    </citation>
    <scope>IDENTIFICATION</scope>
    <source>
        <tissue evidence="4">Fruit stalk</tissue>
    </source>
</reference>
<accession>A0A6P5WHM4</accession>
<evidence type="ECO:0000259" key="2">
    <source>
        <dbReference type="Pfam" id="PF04572"/>
    </source>
</evidence>
<dbReference type="SUPFAM" id="SSF53448">
    <property type="entry name" value="Nucleotide-diphospho-sugar transferases"/>
    <property type="match status" value="1"/>
</dbReference>
<organism evidence="3 4">
    <name type="scientific">Durio zibethinus</name>
    <name type="common">Durian</name>
    <dbReference type="NCBI Taxonomy" id="66656"/>
    <lineage>
        <taxon>Eukaryota</taxon>
        <taxon>Viridiplantae</taxon>
        <taxon>Streptophyta</taxon>
        <taxon>Embryophyta</taxon>
        <taxon>Tracheophyta</taxon>
        <taxon>Spermatophyta</taxon>
        <taxon>Magnoliopsida</taxon>
        <taxon>eudicotyledons</taxon>
        <taxon>Gunneridae</taxon>
        <taxon>Pentapetalae</taxon>
        <taxon>rosids</taxon>
        <taxon>malvids</taxon>
        <taxon>Malvales</taxon>
        <taxon>Malvaceae</taxon>
        <taxon>Helicteroideae</taxon>
        <taxon>Durio</taxon>
    </lineage>
</organism>
<feature type="domain" description="Alpha 1,4-glycosyltransferase" evidence="2">
    <location>
        <begin position="532"/>
        <end position="662"/>
    </location>
</feature>
<dbReference type="Gene3D" id="3.90.550.20">
    <property type="match status" value="1"/>
</dbReference>
<evidence type="ECO:0000313" key="3">
    <source>
        <dbReference type="Proteomes" id="UP000515121"/>
    </source>
</evidence>
<name>A0A6P5WHM4_DURZI</name>
<feature type="compositionally biased region" description="Basic and acidic residues" evidence="1">
    <location>
        <begin position="293"/>
        <end position="314"/>
    </location>
</feature>
<dbReference type="InterPro" id="IPR044789">
    <property type="entry name" value="Put_A1-4-GlycosylTfrase_plant"/>
</dbReference>
<sequence length="663" mass="75866">MLRNLRSRRRPRYGAQVCAVISALLLLFSVSLLHTRLSLSSKPHIYPHHSSVDNNNDDVVFHTNPLLSDDDVTTTTTSSTDDKIDEFDTLEENDTFLTEDDNNEIEQVEEQEITTMNKKNKIFSSGHFYFDHLSGSIKRVFNKRSIQDWDYDGGFLNEGFLGDDVKTKAAFGSDDVPLDEEVRGKMSEVESVEDALLLKKVGGKKVNPLREKWGDWFDKKSDFLRRDRMFKSNLEVLNPLNNPLLQDPDGVGVTGLTRGDRMVQKWILSEFKKVPFTVKKPLGILEIVAEDEKGGESKKNDNARNVISKRENSSSKDSSSRTNENKSSDSRRRKKEAKNIDLEADKSNTEFSGHIYADGKRWGYYPGLDPRLSFSDFMDAFVRKGKCDMRVFMMWNSPPWMYSVRHQRGLESLLAQHRDACVVVFSETMELDFFKDSFVKDGYKVAVAMPNLDELLKDTPTHVFASVWFEWRKTKFYATHYSELLRLAALYKYGGIYLDSDIIVLKPLLALNNSVGLEDQLAGSSLNGALMAFGKKSPFIMECLKEFYLSYDDTQLRWNGADLLSRVAKRFLNKKKTSVKLPELDVQPSFVFFPISSQHITRYFVAPTTETEKTQQDALFNKILSESVTFHFWNSLTYALIPEPGSLVTRLIDHPCIHCSELL</sequence>
<proteinExistence type="predicted"/>
<evidence type="ECO:0000256" key="1">
    <source>
        <dbReference type="SAM" id="MobiDB-lite"/>
    </source>
</evidence>
<keyword evidence="3" id="KW-1185">Reference proteome</keyword>
<dbReference type="Pfam" id="PF04572">
    <property type="entry name" value="Gb3_synth"/>
    <property type="match status" value="1"/>
</dbReference>
<dbReference type="InterPro" id="IPR007652">
    <property type="entry name" value="A1-4-GlycosylTfrase_dom"/>
</dbReference>